<dbReference type="Proteomes" id="UP001165060">
    <property type="component" value="Unassembled WGS sequence"/>
</dbReference>
<dbReference type="InterPro" id="IPR030395">
    <property type="entry name" value="GP_PDE_dom"/>
</dbReference>
<accession>A0ABQ6M4C1</accession>
<dbReference type="PANTHER" id="PTHR46211:SF14">
    <property type="entry name" value="GLYCEROPHOSPHODIESTER PHOSPHODIESTERASE"/>
    <property type="match status" value="1"/>
</dbReference>
<name>A0ABQ6M4C1_9STRA</name>
<protein>
    <recommendedName>
        <fullName evidence="1">GP-PDE domain-containing protein</fullName>
    </recommendedName>
</protein>
<gene>
    <name evidence="2" type="ORF">TeGR_g11829</name>
</gene>
<dbReference type="Gene3D" id="3.20.20.190">
    <property type="entry name" value="Phosphatidylinositol (PI) phosphodiesterase"/>
    <property type="match status" value="1"/>
</dbReference>
<dbReference type="InterPro" id="IPR017946">
    <property type="entry name" value="PLC-like_Pdiesterase_TIM-brl"/>
</dbReference>
<comment type="caution">
    <text evidence="2">The sequence shown here is derived from an EMBL/GenBank/DDBJ whole genome shotgun (WGS) entry which is preliminary data.</text>
</comment>
<sequence length="357" mass="39128">MLVREKKLMQCHGGGTDGKAGSTAGWVEGGEGRVIQENTIDEVQQLRLIPEAYACPNHKAEAVGIPTLEQAIRFCYAEKIGVTIELKGDGTAEPVVALLHSLEKEFPDIFATTMCSSFNVGRITLAASLDKRLRTAVLYTNPPPKDFVDVAVKAGVMQVDLRMDTITEERVQAAHAEGLRFKAWFRGPDTMKELKMSDTDFFEQIFSCKVDTICTNMPAALVGFLEGKSEGGKKRKSESSAERPARRFVRFDPAKPKVHALRDEVDRSSTPPEVFHCDDCGAQFAAGLRGFEVYMTCGSEGDDDDGYDVCMSCYAKPKGPWSNYAKGGKGKKKRKFVVCDRNVDEEEGEKGEGGEGG</sequence>
<dbReference type="SUPFAM" id="SSF51695">
    <property type="entry name" value="PLC-like phosphodiesterases"/>
    <property type="match status" value="1"/>
</dbReference>
<reference evidence="2 3" key="1">
    <citation type="journal article" date="2023" name="Commun. Biol.">
        <title>Genome analysis of Parmales, the sister group of diatoms, reveals the evolutionary specialization of diatoms from phago-mixotrophs to photoautotrophs.</title>
        <authorList>
            <person name="Ban H."/>
            <person name="Sato S."/>
            <person name="Yoshikawa S."/>
            <person name="Yamada K."/>
            <person name="Nakamura Y."/>
            <person name="Ichinomiya M."/>
            <person name="Sato N."/>
            <person name="Blanc-Mathieu R."/>
            <person name="Endo H."/>
            <person name="Kuwata A."/>
            <person name="Ogata H."/>
        </authorList>
    </citation>
    <scope>NUCLEOTIDE SEQUENCE [LARGE SCALE GENOMIC DNA]</scope>
</reference>
<dbReference type="EMBL" id="BRYB01003699">
    <property type="protein sequence ID" value="GMI19219.1"/>
    <property type="molecule type" value="Genomic_DNA"/>
</dbReference>
<feature type="domain" description="GP-PDE" evidence="1">
    <location>
        <begin position="34"/>
        <end position="186"/>
    </location>
</feature>
<proteinExistence type="predicted"/>
<dbReference type="Pfam" id="PF03009">
    <property type="entry name" value="GDPD"/>
    <property type="match status" value="1"/>
</dbReference>
<evidence type="ECO:0000313" key="2">
    <source>
        <dbReference type="EMBL" id="GMI19219.1"/>
    </source>
</evidence>
<evidence type="ECO:0000259" key="1">
    <source>
        <dbReference type="Pfam" id="PF03009"/>
    </source>
</evidence>
<keyword evidence="3" id="KW-1185">Reference proteome</keyword>
<dbReference type="CDD" id="cd08556">
    <property type="entry name" value="GDPD"/>
    <property type="match status" value="1"/>
</dbReference>
<dbReference type="PANTHER" id="PTHR46211">
    <property type="entry name" value="GLYCEROPHOSPHORYL DIESTER PHOSPHODIESTERASE"/>
    <property type="match status" value="1"/>
</dbReference>
<evidence type="ECO:0000313" key="3">
    <source>
        <dbReference type="Proteomes" id="UP001165060"/>
    </source>
</evidence>
<organism evidence="2 3">
    <name type="scientific">Tetraparma gracilis</name>
    <dbReference type="NCBI Taxonomy" id="2962635"/>
    <lineage>
        <taxon>Eukaryota</taxon>
        <taxon>Sar</taxon>
        <taxon>Stramenopiles</taxon>
        <taxon>Ochrophyta</taxon>
        <taxon>Bolidophyceae</taxon>
        <taxon>Parmales</taxon>
        <taxon>Triparmaceae</taxon>
        <taxon>Tetraparma</taxon>
    </lineage>
</organism>